<dbReference type="OrthoDB" id="9984533at2759"/>
<comment type="caution">
    <text evidence="5">The sequence shown here is derived from an EMBL/GenBank/DDBJ whole genome shotgun (WGS) entry which is preliminary data.</text>
</comment>
<dbReference type="GO" id="GO:0016491">
    <property type="term" value="F:oxidoreductase activity"/>
    <property type="evidence" value="ECO:0007669"/>
    <property type="project" value="UniProtKB-KW"/>
</dbReference>
<organism evidence="5 6">
    <name type="scientific">Fusarium torreyae</name>
    <dbReference type="NCBI Taxonomy" id="1237075"/>
    <lineage>
        <taxon>Eukaryota</taxon>
        <taxon>Fungi</taxon>
        <taxon>Dikarya</taxon>
        <taxon>Ascomycota</taxon>
        <taxon>Pezizomycotina</taxon>
        <taxon>Sordariomycetes</taxon>
        <taxon>Hypocreomycetidae</taxon>
        <taxon>Hypocreales</taxon>
        <taxon>Nectriaceae</taxon>
        <taxon>Fusarium</taxon>
    </lineage>
</organism>
<sequence length="308" mass="33794">MAAPIETVALCSPTGKLGPFLHQALQAQGLSVTAILRHSSMAVFPSDQKVIRISDEYCDDELVTAFKGHDAVVLSLSFEMLGQAKRFAQASIAAGNRWFIASTYAANLEDPNHALFPASVPHRQAVDELRELQKGQDTWAWTSVSCGPWPELSVAARAWNIDPDAKTAQLVDDGRNVFTCTTREQVGRTVARLLAKQPASMKNDIIYVSSFEASMLDWLDAFKKVIGSEGWMVTHVDGQTMLKESQAKMAAGRFQEAYVGLALIVCTAKGYQNRFSTVKKLVNEELELPEEDMVEVVRAGLAMPNPFA</sequence>
<evidence type="ECO:0000256" key="2">
    <source>
        <dbReference type="ARBA" id="ARBA00022857"/>
    </source>
</evidence>
<dbReference type="Gene3D" id="3.40.50.720">
    <property type="entry name" value="NAD(P)-binding Rossmann-like Domain"/>
    <property type="match status" value="1"/>
</dbReference>
<dbReference type="PANTHER" id="PTHR47706:SF9">
    <property type="entry name" value="NMRA-LIKE DOMAIN-CONTAINING PROTEIN-RELATED"/>
    <property type="match status" value="1"/>
</dbReference>
<evidence type="ECO:0000259" key="4">
    <source>
        <dbReference type="Pfam" id="PF13460"/>
    </source>
</evidence>
<dbReference type="InterPro" id="IPR051609">
    <property type="entry name" value="NmrA/Isoflavone_reductase-like"/>
</dbReference>
<comment type="similarity">
    <text evidence="1">Belongs to the NmrA-type oxidoreductase family. Isoflavone reductase subfamily.</text>
</comment>
<keyword evidence="6" id="KW-1185">Reference proteome</keyword>
<dbReference type="Gene3D" id="3.90.25.10">
    <property type="entry name" value="UDP-galactose 4-epimerase, domain 1"/>
    <property type="match status" value="1"/>
</dbReference>
<dbReference type="InterPro" id="IPR016040">
    <property type="entry name" value="NAD(P)-bd_dom"/>
</dbReference>
<gene>
    <name evidence="5" type="ORF">NW762_013626</name>
</gene>
<dbReference type="Pfam" id="PF13460">
    <property type="entry name" value="NAD_binding_10"/>
    <property type="match status" value="1"/>
</dbReference>
<reference evidence="5" key="1">
    <citation type="submission" date="2022-09" db="EMBL/GenBank/DDBJ databases">
        <title>Fusarium specimens isolated from Avocado Roots.</title>
        <authorList>
            <person name="Stajich J."/>
            <person name="Roper C."/>
            <person name="Heimlech-Rivalta G."/>
        </authorList>
    </citation>
    <scope>NUCLEOTIDE SEQUENCE</scope>
    <source>
        <strain evidence="5">CF00136</strain>
    </source>
</reference>
<evidence type="ECO:0000256" key="1">
    <source>
        <dbReference type="ARBA" id="ARBA00005725"/>
    </source>
</evidence>
<dbReference type="EMBL" id="JAOQAZ010000043">
    <property type="protein sequence ID" value="KAJ4246275.1"/>
    <property type="molecule type" value="Genomic_DNA"/>
</dbReference>
<feature type="domain" description="NAD(P)-binding" evidence="4">
    <location>
        <begin position="14"/>
        <end position="195"/>
    </location>
</feature>
<protein>
    <recommendedName>
        <fullName evidence="4">NAD(P)-binding domain-containing protein</fullName>
    </recommendedName>
</protein>
<dbReference type="SUPFAM" id="SSF51735">
    <property type="entry name" value="NAD(P)-binding Rossmann-fold domains"/>
    <property type="match status" value="1"/>
</dbReference>
<proteinExistence type="inferred from homology"/>
<dbReference type="PANTHER" id="PTHR47706">
    <property type="entry name" value="NMRA-LIKE FAMILY PROTEIN"/>
    <property type="match status" value="1"/>
</dbReference>
<name>A0A9W8RK73_9HYPO</name>
<evidence type="ECO:0000313" key="5">
    <source>
        <dbReference type="EMBL" id="KAJ4246275.1"/>
    </source>
</evidence>
<dbReference type="Proteomes" id="UP001152049">
    <property type="component" value="Unassembled WGS sequence"/>
</dbReference>
<dbReference type="InterPro" id="IPR036291">
    <property type="entry name" value="NAD(P)-bd_dom_sf"/>
</dbReference>
<dbReference type="AlphaFoldDB" id="A0A9W8RK73"/>
<accession>A0A9W8RK73</accession>
<evidence type="ECO:0000256" key="3">
    <source>
        <dbReference type="ARBA" id="ARBA00023002"/>
    </source>
</evidence>
<keyword evidence="2" id="KW-0521">NADP</keyword>
<keyword evidence="3" id="KW-0560">Oxidoreductase</keyword>
<evidence type="ECO:0000313" key="6">
    <source>
        <dbReference type="Proteomes" id="UP001152049"/>
    </source>
</evidence>